<reference evidence="2" key="1">
    <citation type="submission" date="2020-08" db="EMBL/GenBank/DDBJ databases">
        <title>Genome public.</title>
        <authorList>
            <person name="Liu C."/>
            <person name="Sun Q."/>
        </authorList>
    </citation>
    <scope>NUCLEOTIDE SEQUENCE</scope>
    <source>
        <strain evidence="2">NSJ-15</strain>
    </source>
</reference>
<accession>A0A8J6PGK8</accession>
<gene>
    <name evidence="2" type="ORF">H8702_10970</name>
</gene>
<comment type="caution">
    <text evidence="2">The sequence shown here is derived from an EMBL/GenBank/DDBJ whole genome shotgun (WGS) entry which is preliminary data.</text>
</comment>
<dbReference type="EMBL" id="JACRTL010000007">
    <property type="protein sequence ID" value="MBC8611612.1"/>
    <property type="molecule type" value="Genomic_DNA"/>
</dbReference>
<proteinExistence type="predicted"/>
<organism evidence="2 3">
    <name type="scientific">Massiliimalia timonensis</name>
    <dbReference type="NCBI Taxonomy" id="1987501"/>
    <lineage>
        <taxon>Bacteria</taxon>
        <taxon>Bacillati</taxon>
        <taxon>Bacillota</taxon>
        <taxon>Clostridia</taxon>
        <taxon>Eubacteriales</taxon>
        <taxon>Oscillospiraceae</taxon>
        <taxon>Massiliimalia</taxon>
    </lineage>
</organism>
<dbReference type="AlphaFoldDB" id="A0A8J6PGK8"/>
<name>A0A8J6PGK8_9FIRM</name>
<dbReference type="RefSeq" id="WP_154824998.1">
    <property type="nucleotide sequence ID" value="NZ_JACRTL010000007.1"/>
</dbReference>
<feature type="transmembrane region" description="Helical" evidence="1">
    <location>
        <begin position="135"/>
        <end position="157"/>
    </location>
</feature>
<feature type="transmembrane region" description="Helical" evidence="1">
    <location>
        <begin position="51"/>
        <end position="77"/>
    </location>
</feature>
<evidence type="ECO:0000313" key="3">
    <source>
        <dbReference type="Proteomes" id="UP000632659"/>
    </source>
</evidence>
<sequence>MKIKSCKQIARKKLIQNPYLFLIAFIYIVIETFAQYNKWNSPIVWAGWPDLFVLLSWSVFWGMITFPLFLGFLRILYLPHGKLKELFLPYKNPKDCLSKYIKIKLPADCLYSAILSIKLFSMIYTEYIFTWSLLSILITVGALLSNMWLIIISCYSISSELKPNNNHTHTLFHTYWTYLGKTLLIGLTFWPWIIFATVIIAAYFLLTQSYSIGSFWFINPPFICGMGLWVIPCFYLSCLKMINGKEI</sequence>
<feature type="transmembrane region" description="Helical" evidence="1">
    <location>
        <begin position="109"/>
        <end position="129"/>
    </location>
</feature>
<keyword evidence="3" id="KW-1185">Reference proteome</keyword>
<feature type="transmembrane region" description="Helical" evidence="1">
    <location>
        <begin position="218"/>
        <end position="238"/>
    </location>
</feature>
<dbReference type="Proteomes" id="UP000632659">
    <property type="component" value="Unassembled WGS sequence"/>
</dbReference>
<evidence type="ECO:0000256" key="1">
    <source>
        <dbReference type="SAM" id="Phobius"/>
    </source>
</evidence>
<evidence type="ECO:0000313" key="2">
    <source>
        <dbReference type="EMBL" id="MBC8611612.1"/>
    </source>
</evidence>
<protein>
    <submittedName>
        <fullName evidence="2">Uncharacterized protein</fullName>
    </submittedName>
</protein>
<keyword evidence="1" id="KW-1133">Transmembrane helix</keyword>
<keyword evidence="1" id="KW-0812">Transmembrane</keyword>
<feature type="transmembrane region" description="Helical" evidence="1">
    <location>
        <begin position="20"/>
        <end position="39"/>
    </location>
</feature>
<feature type="transmembrane region" description="Helical" evidence="1">
    <location>
        <begin position="178"/>
        <end position="206"/>
    </location>
</feature>
<keyword evidence="1" id="KW-0472">Membrane</keyword>